<protein>
    <submittedName>
        <fullName evidence="2">Uncharacterized protein</fullName>
    </submittedName>
</protein>
<dbReference type="NCBIfam" id="TIGR02001">
    <property type="entry name" value="gcw_chp"/>
    <property type="match status" value="1"/>
</dbReference>
<organism evidence="2 3">
    <name type="scientific">Halothiobacillus neapolitanus (strain ATCC 23641 / DSM 15147 / CIP 104769 / NCIMB 8539 / c2)</name>
    <name type="common">Thiobacillus neapolitanus</name>
    <dbReference type="NCBI Taxonomy" id="555778"/>
    <lineage>
        <taxon>Bacteria</taxon>
        <taxon>Pseudomonadati</taxon>
        <taxon>Pseudomonadota</taxon>
        <taxon>Gammaproteobacteria</taxon>
        <taxon>Chromatiales</taxon>
        <taxon>Halothiobacillaceae</taxon>
        <taxon>Halothiobacillus</taxon>
    </lineage>
</organism>
<dbReference type="eggNOG" id="ENOG5032SXH">
    <property type="taxonomic scope" value="Bacteria"/>
</dbReference>
<dbReference type="Pfam" id="PF09694">
    <property type="entry name" value="Gcw_chp"/>
    <property type="match status" value="1"/>
</dbReference>
<accession>D0L157</accession>
<dbReference type="InterPro" id="IPR010239">
    <property type="entry name" value="CHP02001"/>
</dbReference>
<evidence type="ECO:0000313" key="3">
    <source>
        <dbReference type="Proteomes" id="UP000009102"/>
    </source>
</evidence>
<dbReference type="EMBL" id="CP001801">
    <property type="protein sequence ID" value="ACX96430.1"/>
    <property type="molecule type" value="Genomic_DNA"/>
</dbReference>
<dbReference type="KEGG" id="hna:Hneap_1600"/>
<evidence type="ECO:0000313" key="2">
    <source>
        <dbReference type="EMBL" id="ACX96430.1"/>
    </source>
</evidence>
<dbReference type="HOGENOM" id="CLU_074587_0_0_6"/>
<dbReference type="RefSeq" id="WP_012824464.1">
    <property type="nucleotide sequence ID" value="NC_013422.1"/>
</dbReference>
<feature type="chain" id="PRO_5003009691" evidence="1">
    <location>
        <begin position="27"/>
        <end position="241"/>
    </location>
</feature>
<gene>
    <name evidence="2" type="ordered locus">Hneap_1600</name>
</gene>
<reference evidence="2 3" key="1">
    <citation type="submission" date="2009-10" db="EMBL/GenBank/DDBJ databases">
        <title>Complete sequence of Halothiobacillus neapolitanus c2.</title>
        <authorList>
            <consortium name="US DOE Joint Genome Institute"/>
            <person name="Lucas S."/>
            <person name="Copeland A."/>
            <person name="Lapidus A."/>
            <person name="Glavina del Rio T."/>
            <person name="Tice H."/>
            <person name="Bruce D."/>
            <person name="Goodwin L."/>
            <person name="Pitluck S."/>
            <person name="Davenport K."/>
            <person name="Brettin T."/>
            <person name="Detter J.C."/>
            <person name="Han C."/>
            <person name="Tapia R."/>
            <person name="Larimer F."/>
            <person name="Land M."/>
            <person name="Hauser L."/>
            <person name="Kyrpides N."/>
            <person name="Mikhailova N."/>
            <person name="Kerfeld C."/>
            <person name="Cannon G."/>
            <person name="Heinhort S."/>
        </authorList>
    </citation>
    <scope>NUCLEOTIDE SEQUENCE [LARGE SCALE GENOMIC DNA]</scope>
    <source>
        <strain evidence="3">ATCC 23641 / c2</strain>
    </source>
</reference>
<feature type="signal peptide" evidence="1">
    <location>
        <begin position="1"/>
        <end position="26"/>
    </location>
</feature>
<keyword evidence="3" id="KW-1185">Reference proteome</keyword>
<proteinExistence type="predicted"/>
<keyword evidence="1" id="KW-0732">Signal</keyword>
<evidence type="ECO:0000256" key="1">
    <source>
        <dbReference type="SAM" id="SignalP"/>
    </source>
</evidence>
<name>D0L157_HALNC</name>
<dbReference type="AlphaFoldDB" id="D0L157"/>
<dbReference type="Proteomes" id="UP000009102">
    <property type="component" value="Chromosome"/>
</dbReference>
<dbReference type="STRING" id="555778.Hneap_1600"/>
<dbReference type="OrthoDB" id="9793561at2"/>
<sequence>MKKKILTLLTVATALNLPVISAAVQADTFTGNINVASKYILRGITNSPEDDNAALQGGFDYSLDNGLYVGYWGSSLGYSDPGKSNGFENDFYGGYNGSIGDFHYGVGVVQYAYVNISNSNGIEGYGSVGYGPVTFGAKTLLKDVAWGNKGDTFWTLDYSTALPKDFKFGTTIGYYTYKNSGTYIASTPEKNAFRYADINLSHPIGKTGANVSMHYIIGGKDRNGTKQKNAIFFNLGYNFDL</sequence>